<feature type="compositionally biased region" description="Low complexity" evidence="2">
    <location>
        <begin position="815"/>
        <end position="844"/>
    </location>
</feature>
<dbReference type="PANTHER" id="PTHR48125:SF12">
    <property type="entry name" value="AT HOOK TRANSCRIPTION FACTOR FAMILY-RELATED"/>
    <property type="match status" value="1"/>
</dbReference>
<dbReference type="GeneID" id="6005950"/>
<dbReference type="PANTHER" id="PTHR48125">
    <property type="entry name" value="LP07818P1"/>
    <property type="match status" value="1"/>
</dbReference>
<keyword evidence="1" id="KW-0175">Coiled coil</keyword>
<feature type="compositionally biased region" description="Acidic residues" evidence="2">
    <location>
        <begin position="1044"/>
        <end position="1057"/>
    </location>
</feature>
<dbReference type="eggNOG" id="ENOG502QT17">
    <property type="taxonomic scope" value="Eukaryota"/>
</dbReference>
<evidence type="ECO:0000313" key="4">
    <source>
        <dbReference type="Proteomes" id="UP000001861"/>
    </source>
</evidence>
<feature type="compositionally biased region" description="Acidic residues" evidence="2">
    <location>
        <begin position="1064"/>
        <end position="1086"/>
    </location>
</feature>
<evidence type="ECO:0000256" key="1">
    <source>
        <dbReference type="SAM" id="Coils"/>
    </source>
</evidence>
<dbReference type="RefSeq" id="XP_001829519.1">
    <property type="nucleotide sequence ID" value="XM_001829467.2"/>
</dbReference>
<feature type="region of interest" description="Disordered" evidence="2">
    <location>
        <begin position="521"/>
        <end position="552"/>
    </location>
</feature>
<feature type="compositionally biased region" description="Low complexity" evidence="2">
    <location>
        <begin position="521"/>
        <end position="546"/>
    </location>
</feature>
<protein>
    <recommendedName>
        <fullName evidence="5">F-box domain-containing protein</fullName>
    </recommendedName>
</protein>
<feature type="compositionally biased region" description="Pro residues" evidence="2">
    <location>
        <begin position="357"/>
        <end position="377"/>
    </location>
</feature>
<evidence type="ECO:0000313" key="3">
    <source>
        <dbReference type="EMBL" id="EAU92479.1"/>
    </source>
</evidence>
<keyword evidence="4" id="KW-1185">Reference proteome</keyword>
<evidence type="ECO:0008006" key="5">
    <source>
        <dbReference type="Google" id="ProtNLM"/>
    </source>
</evidence>
<dbReference type="Proteomes" id="UP000001861">
    <property type="component" value="Unassembled WGS sequence"/>
</dbReference>
<organism evidence="3 4">
    <name type="scientific">Coprinopsis cinerea (strain Okayama-7 / 130 / ATCC MYA-4618 / FGSC 9003)</name>
    <name type="common">Inky cap fungus</name>
    <name type="synonym">Hormographiella aspergillata</name>
    <dbReference type="NCBI Taxonomy" id="240176"/>
    <lineage>
        <taxon>Eukaryota</taxon>
        <taxon>Fungi</taxon>
        <taxon>Dikarya</taxon>
        <taxon>Basidiomycota</taxon>
        <taxon>Agaricomycotina</taxon>
        <taxon>Agaricomycetes</taxon>
        <taxon>Agaricomycetidae</taxon>
        <taxon>Agaricales</taxon>
        <taxon>Agaricineae</taxon>
        <taxon>Psathyrellaceae</taxon>
        <taxon>Coprinopsis</taxon>
    </lineage>
</organism>
<feature type="region of interest" description="Disordered" evidence="2">
    <location>
        <begin position="333"/>
        <end position="383"/>
    </location>
</feature>
<feature type="compositionally biased region" description="Acidic residues" evidence="2">
    <location>
        <begin position="1011"/>
        <end position="1021"/>
    </location>
</feature>
<evidence type="ECO:0000256" key="2">
    <source>
        <dbReference type="SAM" id="MobiDB-lite"/>
    </source>
</evidence>
<dbReference type="VEuPathDB" id="FungiDB:CC1G_00698"/>
<feature type="region of interest" description="Disordered" evidence="2">
    <location>
        <begin position="735"/>
        <end position="765"/>
    </location>
</feature>
<feature type="coiled-coil region" evidence="1">
    <location>
        <begin position="944"/>
        <end position="976"/>
    </location>
</feature>
<feature type="region of interest" description="Disordered" evidence="2">
    <location>
        <begin position="301"/>
        <end position="320"/>
    </location>
</feature>
<dbReference type="InParanoid" id="A8N3Q3"/>
<feature type="compositionally biased region" description="Basic and acidic residues" evidence="2">
    <location>
        <begin position="334"/>
        <end position="346"/>
    </location>
</feature>
<proteinExistence type="predicted"/>
<comment type="caution">
    <text evidence="3">The sequence shown here is derived from an EMBL/GenBank/DDBJ whole genome shotgun (WGS) entry which is preliminary data.</text>
</comment>
<feature type="region of interest" description="Disordered" evidence="2">
    <location>
        <begin position="675"/>
        <end position="722"/>
    </location>
</feature>
<dbReference type="STRING" id="240176.A8N3Q3"/>
<gene>
    <name evidence="3" type="ORF">CC1G_00698</name>
</gene>
<dbReference type="EMBL" id="AACS02000001">
    <property type="protein sequence ID" value="EAU92479.1"/>
    <property type="molecule type" value="Genomic_DNA"/>
</dbReference>
<dbReference type="OrthoDB" id="434783at2759"/>
<feature type="compositionally biased region" description="Basic and acidic residues" evidence="2">
    <location>
        <begin position="675"/>
        <end position="709"/>
    </location>
</feature>
<feature type="compositionally biased region" description="Basic and acidic residues" evidence="2">
    <location>
        <begin position="998"/>
        <end position="1010"/>
    </location>
</feature>
<accession>A8N3Q3</accession>
<name>A8N3Q3_COPC7</name>
<dbReference type="KEGG" id="cci:CC1G_00698"/>
<dbReference type="AlphaFoldDB" id="A8N3Q3"/>
<feature type="region of interest" description="Disordered" evidence="2">
    <location>
        <begin position="992"/>
        <end position="1091"/>
    </location>
</feature>
<reference evidence="3 4" key="1">
    <citation type="journal article" date="2010" name="Proc. Natl. Acad. Sci. U.S.A.">
        <title>Insights into evolution of multicellular fungi from the assembled chromosomes of the mushroom Coprinopsis cinerea (Coprinus cinereus).</title>
        <authorList>
            <person name="Stajich J.E."/>
            <person name="Wilke S.K."/>
            <person name="Ahren D."/>
            <person name="Au C.H."/>
            <person name="Birren B.W."/>
            <person name="Borodovsky M."/>
            <person name="Burns C."/>
            <person name="Canback B."/>
            <person name="Casselton L.A."/>
            <person name="Cheng C.K."/>
            <person name="Deng J."/>
            <person name="Dietrich F.S."/>
            <person name="Fargo D.C."/>
            <person name="Farman M.L."/>
            <person name="Gathman A.C."/>
            <person name="Goldberg J."/>
            <person name="Guigo R."/>
            <person name="Hoegger P.J."/>
            <person name="Hooker J.B."/>
            <person name="Huggins A."/>
            <person name="James T.Y."/>
            <person name="Kamada T."/>
            <person name="Kilaru S."/>
            <person name="Kodira C."/>
            <person name="Kues U."/>
            <person name="Kupfer D."/>
            <person name="Kwan H.S."/>
            <person name="Lomsadze A."/>
            <person name="Li W."/>
            <person name="Lilly W.W."/>
            <person name="Ma L.J."/>
            <person name="Mackey A.J."/>
            <person name="Manning G."/>
            <person name="Martin F."/>
            <person name="Muraguchi H."/>
            <person name="Natvig D.O."/>
            <person name="Palmerini H."/>
            <person name="Ramesh M.A."/>
            <person name="Rehmeyer C.J."/>
            <person name="Roe B.A."/>
            <person name="Shenoy N."/>
            <person name="Stanke M."/>
            <person name="Ter-Hovhannisyan V."/>
            <person name="Tunlid A."/>
            <person name="Velagapudi R."/>
            <person name="Vision T.J."/>
            <person name="Zeng Q."/>
            <person name="Zolan M.E."/>
            <person name="Pukkila P.J."/>
        </authorList>
    </citation>
    <scope>NUCLEOTIDE SEQUENCE [LARGE SCALE GENOMIC DNA]</scope>
    <source>
        <strain evidence="4">Okayama-7 / 130 / ATCC MYA-4618 / FGSC 9003</strain>
    </source>
</reference>
<feature type="region of interest" description="Disordered" evidence="2">
    <location>
        <begin position="807"/>
        <end position="844"/>
    </location>
</feature>
<sequence>MPCHGPLYRLPLHLLDHIAFYLVASPDTDSDSDFLPLWPSLARLPPLLLTSKVIYSALSPGHALSFRNGQRYPLRTDLYARLCDLFLDTGAAKRRWWRGMAGADGGGPTSSALTAHFIRVAKTVGFYRRSMRSLDATPPVVDFYPEHSPQITEHLLTTFLMLLENDSKNSKQLDSVQAGRFVMYLTLKRLGEGRESNDEWLVENVLNTLSLWVWWLLTTKEELEQETQTRRSWIVSLILPYVLCPYRYASALAPPTHYTLPIPDTARNPIFQAPVSSQTAHGPFPVYYSHPFVGANIVSTPAQQQAQPQPPPAPQERPEVPDMDADAILAAARAEQEEREAARAEEAPAPVQEAPAAPQPEPNVPSPIPPPSRPPPTQSNSHAHPAFGVKAWWYSSKGLYYRSLPRTSTSMIHSEDLDDDDMLDDPALSASASLYTDSPWAPLTLTLPPVSMAAKLMFVARREVIPVQIPHVIPATREAARRMVMVDDAGVAQRMWSGPTQEDMREVAGFKAARVRGLAASTSPATPATTSTTTTTATTTTPATPSYTLPEPTSRNYDTEFYRMLQCGNILNPSGIGLVSPLSRSNTLDLRFGLGKVYERGMLNGLWQGFIYIPNDASLSFIARTRTFPSNFSEQALGIISRPLFMRIQEHGYIATPGPLDWQEQEEDEVERKLVGYEHEGEKKKSSKGKRPEEPREKPVMRREMDRGGGEGGPVPIPPASTLTRTFREEVQIQVEVSDPEDQVAPAPSTSTKSKARQPRRRVETRKVMVQRVKEAFLDENMNNAWLPGEVGSLRWEKGAVGEGVGDGVWRDPYTAPTSTSTSSSATTAPTSTTSTTTPTLPMSTTTFIVPTVTPESGVGSMLPEGAAPRPVETKRYTYELFEKGKESVHERLEKAREDRKYVKGVRYPSSSTSSFPSSSSSSHPETYFYHHPGCMKCRRRERVVEAIKRREEEKREKVRAEKARRRKEMDEAAEAYFASLEMGCEWLAGNRPGASGGRDDGGASGRDDGMDGDDDEEEEEWAKREVVDLNFGEEGVGLIVGREDDEEDSDEEEVECDTCFSTDVEDSEYDDEAYYSDDDDLDNDDPTSTLPTLERCTDGIEDTILTGGMDARHAEAWGAYVYYGRVRPWDGLVGILRISVELPPDDVPVDGDTPRTQNSKFFFYGYVHAGRTLVGNWRVAGVDAVAPTLESCFVVSKREE</sequence>
<feature type="compositionally biased region" description="Low complexity" evidence="2">
    <location>
        <begin position="347"/>
        <end position="356"/>
    </location>
</feature>